<keyword evidence="5" id="KW-1185">Reference proteome</keyword>
<comment type="caution">
    <text evidence="4">The sequence shown here is derived from an EMBL/GenBank/DDBJ whole genome shotgun (WGS) entry which is preliminary data.</text>
</comment>
<dbReference type="InterPro" id="IPR043128">
    <property type="entry name" value="Rev_trsase/Diguanyl_cyclase"/>
</dbReference>
<dbReference type="EMBL" id="SACR01000004">
    <property type="protein sequence ID" value="RVU45201.1"/>
    <property type="molecule type" value="Genomic_DNA"/>
</dbReference>
<sequence length="669" mass="72817">MSIDPSPPVRLLPTVSIVEETMRQARRAVAFALLGAALLAALLLGQHQWSSVALQQAADRHAMAHKLVGEVRVADQQLALAAQMAAITGESHWIDRFDKLVPELALAIEHASLLAPQAVAASYRERTAEAARLQARMNASAAEALKSGAFESARALFDSERYVAQSRLLRAATEELTQASLTATEQEVRSLRHAALISTAVVLGLSVALGAVLWRRLTNGLGRSRGSLLEAEERVQRLAASDLLTGLDNRAALHDAMQALMGRARRHGEGLAVLMVDLDRFKPVNDRHGHMVGDLVLKEVARRLSRCLRTSDLRARYGGDEFVVVVDESEGPGSAQGAAERIVERLGWPMQFGEIAVNIGASVGIARFPHDAVSDDELLRKADSALYRAKQAGRGTVCLYDPLLDEALAERHTLEVALREGIAAGQLVPYYQPIVDLHTRQVRSVELLCRWKHPERGLLGPDRFIQLAEDTGLIGPLTMSLLRQACKDLARFPAHWRLSFNVAPQQIQDENLVPALLAQLRDAGVPPQRLDVELTETALVNDTARAREVILALKRAGMTVTLDDFGTGYSSLSYLAEMTFDKIKIDRSFVRTLGSRPESAKIVAAIVGLSRSLAVDTVAEGVETEDEAEMLKELGCKNGQGYLFGRPGLAKDVGPLERVPDADAWALVD</sequence>
<dbReference type="NCBIfam" id="TIGR00254">
    <property type="entry name" value="GGDEF"/>
    <property type="match status" value="1"/>
</dbReference>
<feature type="transmembrane region" description="Helical" evidence="1">
    <location>
        <begin position="28"/>
        <end position="45"/>
    </location>
</feature>
<dbReference type="PANTHER" id="PTHR44757:SF2">
    <property type="entry name" value="BIOFILM ARCHITECTURE MAINTENANCE PROTEIN MBAA"/>
    <property type="match status" value="1"/>
</dbReference>
<gene>
    <name evidence="4" type="ORF">EOE66_13725</name>
</gene>
<keyword evidence="1" id="KW-0472">Membrane</keyword>
<dbReference type="SMART" id="SM00267">
    <property type="entry name" value="GGDEF"/>
    <property type="match status" value="1"/>
</dbReference>
<evidence type="ECO:0000313" key="4">
    <source>
        <dbReference type="EMBL" id="RVU45201.1"/>
    </source>
</evidence>
<dbReference type="InterPro" id="IPR035919">
    <property type="entry name" value="EAL_sf"/>
</dbReference>
<evidence type="ECO:0000259" key="2">
    <source>
        <dbReference type="PROSITE" id="PS50883"/>
    </source>
</evidence>
<dbReference type="InterPro" id="IPR001633">
    <property type="entry name" value="EAL_dom"/>
</dbReference>
<keyword evidence="1" id="KW-1133">Transmembrane helix</keyword>
<dbReference type="Gene3D" id="3.30.70.270">
    <property type="match status" value="1"/>
</dbReference>
<dbReference type="SUPFAM" id="SSF141868">
    <property type="entry name" value="EAL domain-like"/>
    <property type="match status" value="1"/>
</dbReference>
<evidence type="ECO:0000256" key="1">
    <source>
        <dbReference type="SAM" id="Phobius"/>
    </source>
</evidence>
<accession>A0A437REM5</accession>
<dbReference type="PROSITE" id="PS50883">
    <property type="entry name" value="EAL"/>
    <property type="match status" value="1"/>
</dbReference>
<organism evidence="4 5">
    <name type="scientific">Rubrivivax rivuli</name>
    <dbReference type="NCBI Taxonomy" id="1862385"/>
    <lineage>
        <taxon>Bacteria</taxon>
        <taxon>Pseudomonadati</taxon>
        <taxon>Pseudomonadota</taxon>
        <taxon>Betaproteobacteria</taxon>
        <taxon>Burkholderiales</taxon>
        <taxon>Sphaerotilaceae</taxon>
        <taxon>Rubrivivax</taxon>
    </lineage>
</organism>
<dbReference type="Pfam" id="PF00563">
    <property type="entry name" value="EAL"/>
    <property type="match status" value="1"/>
</dbReference>
<dbReference type="CDD" id="cd01949">
    <property type="entry name" value="GGDEF"/>
    <property type="match status" value="1"/>
</dbReference>
<dbReference type="SUPFAM" id="SSF55073">
    <property type="entry name" value="Nucleotide cyclase"/>
    <property type="match status" value="1"/>
</dbReference>
<feature type="domain" description="EAL" evidence="2">
    <location>
        <begin position="411"/>
        <end position="661"/>
    </location>
</feature>
<dbReference type="FunFam" id="3.30.70.270:FF:000001">
    <property type="entry name" value="Diguanylate cyclase domain protein"/>
    <property type="match status" value="1"/>
</dbReference>
<dbReference type="InterPro" id="IPR000160">
    <property type="entry name" value="GGDEF_dom"/>
</dbReference>
<dbReference type="Gene3D" id="3.20.20.450">
    <property type="entry name" value="EAL domain"/>
    <property type="match status" value="1"/>
</dbReference>
<dbReference type="RefSeq" id="WP_128229303.1">
    <property type="nucleotide sequence ID" value="NZ_SACR01000004.1"/>
</dbReference>
<reference evidence="4 5" key="1">
    <citation type="submission" date="2019-01" db="EMBL/GenBank/DDBJ databases">
        <authorList>
            <person name="Chen W.-M."/>
        </authorList>
    </citation>
    <scope>NUCLEOTIDE SEQUENCE [LARGE SCALE GENOMIC DNA]</scope>
    <source>
        <strain evidence="4 5">KYPY4</strain>
    </source>
</reference>
<dbReference type="Pfam" id="PF00990">
    <property type="entry name" value="GGDEF"/>
    <property type="match status" value="1"/>
</dbReference>
<evidence type="ECO:0000313" key="5">
    <source>
        <dbReference type="Proteomes" id="UP000285575"/>
    </source>
</evidence>
<keyword evidence="1" id="KW-0812">Transmembrane</keyword>
<dbReference type="CDD" id="cd01948">
    <property type="entry name" value="EAL"/>
    <property type="match status" value="1"/>
</dbReference>
<dbReference type="SMART" id="SM00052">
    <property type="entry name" value="EAL"/>
    <property type="match status" value="1"/>
</dbReference>
<feature type="domain" description="GGDEF" evidence="3">
    <location>
        <begin position="269"/>
        <end position="402"/>
    </location>
</feature>
<dbReference type="InterPro" id="IPR029787">
    <property type="entry name" value="Nucleotide_cyclase"/>
</dbReference>
<dbReference type="GO" id="GO:0003824">
    <property type="term" value="F:catalytic activity"/>
    <property type="evidence" value="ECO:0007669"/>
    <property type="project" value="UniProtKB-ARBA"/>
</dbReference>
<dbReference type="PANTHER" id="PTHR44757">
    <property type="entry name" value="DIGUANYLATE CYCLASE DGCP"/>
    <property type="match status" value="1"/>
</dbReference>
<name>A0A437REM5_9BURK</name>
<dbReference type="InterPro" id="IPR052155">
    <property type="entry name" value="Biofilm_reg_signaling"/>
</dbReference>
<protein>
    <submittedName>
        <fullName evidence="4">EAL domain-containing protein</fullName>
    </submittedName>
</protein>
<dbReference type="OrthoDB" id="9813903at2"/>
<dbReference type="Proteomes" id="UP000285575">
    <property type="component" value="Unassembled WGS sequence"/>
</dbReference>
<evidence type="ECO:0000259" key="3">
    <source>
        <dbReference type="PROSITE" id="PS50887"/>
    </source>
</evidence>
<dbReference type="PROSITE" id="PS50887">
    <property type="entry name" value="GGDEF"/>
    <property type="match status" value="1"/>
</dbReference>
<dbReference type="AlphaFoldDB" id="A0A437REM5"/>
<proteinExistence type="predicted"/>